<evidence type="ECO:0000313" key="3">
    <source>
        <dbReference type="Proteomes" id="UP000552757"/>
    </source>
</evidence>
<sequence>MTMFWKGAAALSLAITGMTMAAPAAQAHDRDHRAGWRDGHRDNWRGYREYRSHRDWRRDRRDWRRHYAYRNQWRDYRRHCWTEWRYSPYSYRNIRVRICR</sequence>
<dbReference type="AlphaFoldDB" id="A0A7W6DEL3"/>
<gene>
    <name evidence="2" type="ORF">GGR44_001520</name>
</gene>
<keyword evidence="1" id="KW-0732">Signal</keyword>
<evidence type="ECO:0000313" key="2">
    <source>
        <dbReference type="EMBL" id="MBB3981861.1"/>
    </source>
</evidence>
<protein>
    <submittedName>
        <fullName evidence="2">Uncharacterized protein</fullName>
    </submittedName>
</protein>
<dbReference type="EMBL" id="JACIEB010000003">
    <property type="protein sequence ID" value="MBB3981861.1"/>
    <property type="molecule type" value="Genomic_DNA"/>
</dbReference>
<dbReference type="Proteomes" id="UP000552757">
    <property type="component" value="Unassembled WGS sequence"/>
</dbReference>
<feature type="signal peptide" evidence="1">
    <location>
        <begin position="1"/>
        <end position="21"/>
    </location>
</feature>
<accession>A0A7W6DEL3</accession>
<name>A0A7W6DEL3_9SPHN</name>
<organism evidence="2 3">
    <name type="scientific">Sphingobium fontiphilum</name>
    <dbReference type="NCBI Taxonomy" id="944425"/>
    <lineage>
        <taxon>Bacteria</taxon>
        <taxon>Pseudomonadati</taxon>
        <taxon>Pseudomonadota</taxon>
        <taxon>Alphaproteobacteria</taxon>
        <taxon>Sphingomonadales</taxon>
        <taxon>Sphingomonadaceae</taxon>
        <taxon>Sphingobium</taxon>
    </lineage>
</organism>
<evidence type="ECO:0000256" key="1">
    <source>
        <dbReference type="SAM" id="SignalP"/>
    </source>
</evidence>
<reference evidence="2 3" key="1">
    <citation type="submission" date="2020-08" db="EMBL/GenBank/DDBJ databases">
        <title>Genomic Encyclopedia of Type Strains, Phase IV (KMG-IV): sequencing the most valuable type-strain genomes for metagenomic binning, comparative biology and taxonomic classification.</title>
        <authorList>
            <person name="Goeker M."/>
        </authorList>
    </citation>
    <scope>NUCLEOTIDE SEQUENCE [LARGE SCALE GENOMIC DNA]</scope>
    <source>
        <strain evidence="2 3">DSM 29348</strain>
    </source>
</reference>
<feature type="chain" id="PRO_5030678746" evidence="1">
    <location>
        <begin position="22"/>
        <end position="100"/>
    </location>
</feature>
<dbReference type="RefSeq" id="WP_183954969.1">
    <property type="nucleotide sequence ID" value="NZ_JACIEB010000003.1"/>
</dbReference>
<comment type="caution">
    <text evidence="2">The sequence shown here is derived from an EMBL/GenBank/DDBJ whole genome shotgun (WGS) entry which is preliminary data.</text>
</comment>
<proteinExistence type="predicted"/>
<keyword evidence="3" id="KW-1185">Reference proteome</keyword>